<feature type="compositionally biased region" description="Basic and acidic residues" evidence="1">
    <location>
        <begin position="11"/>
        <end position="20"/>
    </location>
</feature>
<organism evidence="3 4">
    <name type="scientific">Streptomyces hiroshimensis</name>
    <dbReference type="NCBI Taxonomy" id="66424"/>
    <lineage>
        <taxon>Bacteria</taxon>
        <taxon>Bacillati</taxon>
        <taxon>Actinomycetota</taxon>
        <taxon>Actinomycetes</taxon>
        <taxon>Kitasatosporales</taxon>
        <taxon>Streptomycetaceae</taxon>
        <taxon>Streptomyces</taxon>
    </lineage>
</organism>
<evidence type="ECO:0000256" key="1">
    <source>
        <dbReference type="SAM" id="MobiDB-lite"/>
    </source>
</evidence>
<evidence type="ECO:0008006" key="5">
    <source>
        <dbReference type="Google" id="ProtNLM"/>
    </source>
</evidence>
<feature type="transmembrane region" description="Helical" evidence="2">
    <location>
        <begin position="244"/>
        <end position="263"/>
    </location>
</feature>
<keyword evidence="2" id="KW-0812">Transmembrane</keyword>
<keyword evidence="2" id="KW-1133">Transmembrane helix</keyword>
<feature type="transmembrane region" description="Helical" evidence="2">
    <location>
        <begin position="270"/>
        <end position="295"/>
    </location>
</feature>
<reference evidence="4" key="1">
    <citation type="journal article" date="2019" name="Int. J. Syst. Evol. Microbiol.">
        <title>The Global Catalogue of Microorganisms (GCM) 10K type strain sequencing project: providing services to taxonomists for standard genome sequencing and annotation.</title>
        <authorList>
            <consortium name="The Broad Institute Genomics Platform"/>
            <consortium name="The Broad Institute Genome Sequencing Center for Infectious Disease"/>
            <person name="Wu L."/>
            <person name="Ma J."/>
        </authorList>
    </citation>
    <scope>NUCLEOTIDE SEQUENCE [LARGE SCALE GENOMIC DNA]</scope>
    <source>
        <strain evidence="4">JCM 4586</strain>
    </source>
</reference>
<dbReference type="Proteomes" id="UP000659223">
    <property type="component" value="Unassembled WGS sequence"/>
</dbReference>
<gene>
    <name evidence="3" type="ORF">GCM10010324_19020</name>
</gene>
<evidence type="ECO:0000313" key="3">
    <source>
        <dbReference type="EMBL" id="GGX73893.1"/>
    </source>
</evidence>
<feature type="compositionally biased region" description="Basic and acidic residues" evidence="1">
    <location>
        <begin position="445"/>
        <end position="458"/>
    </location>
</feature>
<dbReference type="RefSeq" id="WP_229899016.1">
    <property type="nucleotide sequence ID" value="NZ_BMUT01000003.1"/>
</dbReference>
<accession>A0ABQ2Y815</accession>
<feature type="transmembrane region" description="Helical" evidence="2">
    <location>
        <begin position="323"/>
        <end position="342"/>
    </location>
</feature>
<protein>
    <recommendedName>
        <fullName evidence="5">Integral membrane protein</fullName>
    </recommendedName>
</protein>
<name>A0ABQ2Y815_9ACTN</name>
<feature type="region of interest" description="Disordered" evidence="1">
    <location>
        <begin position="1"/>
        <end position="20"/>
    </location>
</feature>
<feature type="compositionally biased region" description="Pro residues" evidence="1">
    <location>
        <begin position="1"/>
        <end position="10"/>
    </location>
</feature>
<keyword evidence="4" id="KW-1185">Reference proteome</keyword>
<sequence>MNAPRAPGPPSDDRPLTPGERDHYRRLREREALHHRRLRYATTSVLLVLAFVLSPLAVVAAWADSQVSDTDRYVQTVAPLAKDPSVQNAVTDRLTTRVVDNVDVKGITDALSGALAKTDAPPAIVDKSHLLAGPLKEGLTTVVHKVVDKVVTSDQFAQLWDEANRRAHAAVVKTLTGEGNSAVQAKGDAVVLDLGTVVDKVRQKLVDEGYEKAAKIPDVDKQITLFRTDKLDDAQAAMRLLDVVGTWLPVAVIVLAALAVWSAPAHRVTLMAAATGVGVMMLLLLVGLAVARHIYLDSVPPTALPPAAAAAAYDTFVRFLRNSTRTVLVIAVITALAGYLYGPGRGARFIRSTTSRGTGATGRAMARSGLRTGATGHWLETHRRWTTGIVIAAAAVALLLWNYPTAAVVALVLGITVLVLAALAILGAASATHVPAAQGTAPHGTAHDTAPEKDPDHE</sequence>
<feature type="transmembrane region" description="Helical" evidence="2">
    <location>
        <begin position="38"/>
        <end position="63"/>
    </location>
</feature>
<feature type="region of interest" description="Disordered" evidence="1">
    <location>
        <begin position="436"/>
        <end position="458"/>
    </location>
</feature>
<feature type="transmembrane region" description="Helical" evidence="2">
    <location>
        <begin position="385"/>
        <end position="403"/>
    </location>
</feature>
<evidence type="ECO:0000313" key="4">
    <source>
        <dbReference type="Proteomes" id="UP000659223"/>
    </source>
</evidence>
<proteinExistence type="predicted"/>
<keyword evidence="2" id="KW-0472">Membrane</keyword>
<comment type="caution">
    <text evidence="3">The sequence shown here is derived from an EMBL/GenBank/DDBJ whole genome shotgun (WGS) entry which is preliminary data.</text>
</comment>
<dbReference type="EMBL" id="BMUT01000003">
    <property type="protein sequence ID" value="GGX73893.1"/>
    <property type="molecule type" value="Genomic_DNA"/>
</dbReference>
<evidence type="ECO:0000256" key="2">
    <source>
        <dbReference type="SAM" id="Phobius"/>
    </source>
</evidence>
<feature type="transmembrane region" description="Helical" evidence="2">
    <location>
        <begin position="409"/>
        <end position="429"/>
    </location>
</feature>